<comment type="caution">
    <text evidence="2">The sequence shown here is derived from an EMBL/GenBank/DDBJ whole genome shotgun (WGS) entry which is preliminary data.</text>
</comment>
<dbReference type="Proteomes" id="UP000298484">
    <property type="component" value="Unassembled WGS sequence"/>
</dbReference>
<gene>
    <name evidence="2" type="ORF">E4U82_04695</name>
</gene>
<keyword evidence="3" id="KW-1185">Reference proteome</keyword>
<proteinExistence type="predicted"/>
<evidence type="ECO:0008006" key="4">
    <source>
        <dbReference type="Google" id="ProtNLM"/>
    </source>
</evidence>
<dbReference type="AlphaFoldDB" id="A0A4Y9AFI7"/>
<evidence type="ECO:0000256" key="1">
    <source>
        <dbReference type="SAM" id="MobiDB-lite"/>
    </source>
</evidence>
<name>A0A4Y9AFI7_9BACI</name>
<evidence type="ECO:0000313" key="3">
    <source>
        <dbReference type="Proteomes" id="UP000298484"/>
    </source>
</evidence>
<dbReference type="EMBL" id="SRHY01000003">
    <property type="protein sequence ID" value="TFJ94112.1"/>
    <property type="molecule type" value="Genomic_DNA"/>
</dbReference>
<dbReference type="Gene3D" id="3.30.1490.480">
    <property type="entry name" value="Endolytic murein transglycosylase"/>
    <property type="match status" value="1"/>
</dbReference>
<feature type="compositionally biased region" description="Acidic residues" evidence="1">
    <location>
        <begin position="73"/>
        <end position="82"/>
    </location>
</feature>
<protein>
    <recommendedName>
        <fullName evidence="4">Endolytic transglycosylase MltG</fullName>
    </recommendedName>
</protein>
<organism evidence="2 3">
    <name type="scientific">Lentibacillus salicampi</name>
    <dbReference type="NCBI Taxonomy" id="175306"/>
    <lineage>
        <taxon>Bacteria</taxon>
        <taxon>Bacillati</taxon>
        <taxon>Bacillota</taxon>
        <taxon>Bacilli</taxon>
        <taxon>Bacillales</taxon>
        <taxon>Bacillaceae</taxon>
        <taxon>Lentibacillus</taxon>
    </lineage>
</organism>
<dbReference type="OrthoDB" id="2691730at2"/>
<feature type="region of interest" description="Disordered" evidence="1">
    <location>
        <begin position="63"/>
        <end position="114"/>
    </location>
</feature>
<reference evidence="2 3" key="1">
    <citation type="submission" date="2019-03" db="EMBL/GenBank/DDBJ databases">
        <title>Genome sequence of Lentibacillus salicampi ATCC BAA-719.</title>
        <authorList>
            <person name="Maclea K.S."/>
            <person name="Simoes Junior M."/>
        </authorList>
    </citation>
    <scope>NUCLEOTIDE SEQUENCE [LARGE SCALE GENOMIC DNA]</scope>
    <source>
        <strain evidence="2 3">ATCC BAA-719</strain>
    </source>
</reference>
<evidence type="ECO:0000313" key="2">
    <source>
        <dbReference type="EMBL" id="TFJ94112.1"/>
    </source>
</evidence>
<accession>A0A4Y9AFI7</accession>
<dbReference type="RefSeq" id="WP_135108912.1">
    <property type="nucleotide sequence ID" value="NZ_SRHY01000003.1"/>
</dbReference>
<sequence length="181" mass="19776">MKQIIRSFAFGLLAAGIILLGVFYVAGDSQTEADDIPTEDLIEIVESEGYHVLTESEYISVSVESEGNTGENTDSDNGDNEEQQQTASDETETDEDSGNTNEQENSSEADEDKATTYKLTVESGVAPSEISQTLEENDIIDDADAFTTYLEDEGYSELVQLGEFELSSDMDHNEIAETLTN</sequence>